<proteinExistence type="predicted"/>
<reference evidence="1 2" key="1">
    <citation type="submission" date="2016-06" db="EMBL/GenBank/DDBJ databases">
        <title>The Draft Genome Sequence and Annotation of the Desert Woodrat Neotoma lepida.</title>
        <authorList>
            <person name="Campbell M."/>
            <person name="Oakeson K.F."/>
            <person name="Yandell M."/>
            <person name="Halpert J.R."/>
            <person name="Dearing D."/>
        </authorList>
    </citation>
    <scope>NUCLEOTIDE SEQUENCE [LARGE SCALE GENOMIC DNA]</scope>
    <source>
        <strain evidence="1">417</strain>
        <tissue evidence="1">Liver</tissue>
    </source>
</reference>
<keyword evidence="2" id="KW-1185">Reference proteome</keyword>
<dbReference type="EMBL" id="LZPO01027379">
    <property type="protein sequence ID" value="OBS78888.1"/>
    <property type="molecule type" value="Genomic_DNA"/>
</dbReference>
<dbReference type="AlphaFoldDB" id="A0A1A6HK16"/>
<gene>
    <name evidence="1" type="ORF">A6R68_18745</name>
</gene>
<organism evidence="1 2">
    <name type="scientific">Neotoma lepida</name>
    <name type="common">Desert woodrat</name>
    <dbReference type="NCBI Taxonomy" id="56216"/>
    <lineage>
        <taxon>Eukaryota</taxon>
        <taxon>Metazoa</taxon>
        <taxon>Chordata</taxon>
        <taxon>Craniata</taxon>
        <taxon>Vertebrata</taxon>
        <taxon>Euteleostomi</taxon>
        <taxon>Mammalia</taxon>
        <taxon>Eutheria</taxon>
        <taxon>Euarchontoglires</taxon>
        <taxon>Glires</taxon>
        <taxon>Rodentia</taxon>
        <taxon>Myomorpha</taxon>
        <taxon>Muroidea</taxon>
        <taxon>Cricetidae</taxon>
        <taxon>Neotominae</taxon>
        <taxon>Neotoma</taxon>
    </lineage>
</organism>
<name>A0A1A6HK16_NEOLE</name>
<comment type="caution">
    <text evidence="1">The sequence shown here is derived from an EMBL/GenBank/DDBJ whole genome shotgun (WGS) entry which is preliminary data.</text>
</comment>
<evidence type="ECO:0000313" key="2">
    <source>
        <dbReference type="Proteomes" id="UP000092124"/>
    </source>
</evidence>
<protein>
    <submittedName>
        <fullName evidence="1">Uncharacterized protein</fullName>
    </submittedName>
</protein>
<evidence type="ECO:0000313" key="1">
    <source>
        <dbReference type="EMBL" id="OBS78888.1"/>
    </source>
</evidence>
<dbReference type="Proteomes" id="UP000092124">
    <property type="component" value="Unassembled WGS sequence"/>
</dbReference>
<accession>A0A1A6HK16</accession>
<sequence length="164" mass="17928">MGAASSTATVTDLQAQVMGGLSKRAENKDQHPEKASLMTMAQELYTVSDQLKLPEHHGNILPSSPVTPSLSCLSPNLVHCTQLQEPAFTVPTTKLQFLNLPLSGKVPQQDDRLLTSRYKPDSEMRRGWPDGTYHRPILPKGLFLSRQAKEHTGLSSGAPHCTTT</sequence>